<dbReference type="OrthoDB" id="6402335at2"/>
<organism evidence="3 4">
    <name type="scientific">Mucilaginibacter conchicola</name>
    <dbReference type="NCBI Taxonomy" id="2303333"/>
    <lineage>
        <taxon>Bacteria</taxon>
        <taxon>Pseudomonadati</taxon>
        <taxon>Bacteroidota</taxon>
        <taxon>Sphingobacteriia</taxon>
        <taxon>Sphingobacteriales</taxon>
        <taxon>Sphingobacteriaceae</taxon>
        <taxon>Mucilaginibacter</taxon>
    </lineage>
</organism>
<keyword evidence="1" id="KW-0732">Signal</keyword>
<gene>
    <name evidence="3" type="ORF">D0C36_00980</name>
</gene>
<proteinExistence type="predicted"/>
<dbReference type="Pfam" id="PF10026">
    <property type="entry name" value="DUF2268"/>
    <property type="match status" value="1"/>
</dbReference>
<keyword evidence="4" id="KW-1185">Reference proteome</keyword>
<feature type="domain" description="DUF2268" evidence="2">
    <location>
        <begin position="185"/>
        <end position="287"/>
    </location>
</feature>
<evidence type="ECO:0000313" key="4">
    <source>
        <dbReference type="Proteomes" id="UP000264217"/>
    </source>
</evidence>
<dbReference type="AlphaFoldDB" id="A0A372NWD3"/>
<dbReference type="Proteomes" id="UP000264217">
    <property type="component" value="Unassembled WGS sequence"/>
</dbReference>
<sequence length="433" mass="49151">MKKLNLLLFLFILCMPLAMQAQQRNSKIVYTSDIDNFWQAYDSLATVSDTAKQVDILQKLYVDRGTPGLKAFMKARDYDARLWIKLIHQYPAFWKSIRKNTLSVKQQVVAIERSVEKFRKLYPELKPAKMYFTIGGLRSGGTTTDDMVLVGAEIATADGQTNASELSDWLKGVFKNQQNANLVGLNVHEYVHTQQKSGDTHILLSQAIMEGAADFIAELVTGRLNKNAYMIYGREHEAELKEKFKLEMFGSGTQNWLYNGSGNSHADLGYFMGYAICKAYYNSQPNKKRAIKNIIELDYTNEDAVTAFLKQSGYYKELVDKQQLLIELDKLRPVVVSLYPDINGQKDVSADLKELTIKFSQPMGEGYSINLGEGGREHFPLSGVNGFSDDRKAFKLKMDLKPGTTYDFIITDRSFKSKDGYPLKPYTVHFEVK</sequence>
<dbReference type="RefSeq" id="WP_117389727.1">
    <property type="nucleotide sequence ID" value="NZ_QWDC01000001.1"/>
</dbReference>
<dbReference type="InterPro" id="IPR018728">
    <property type="entry name" value="DUF2268"/>
</dbReference>
<protein>
    <recommendedName>
        <fullName evidence="2">DUF2268 domain-containing protein</fullName>
    </recommendedName>
</protein>
<accession>A0A372NWD3</accession>
<evidence type="ECO:0000313" key="3">
    <source>
        <dbReference type="EMBL" id="RFZ94161.1"/>
    </source>
</evidence>
<feature type="chain" id="PRO_5016672965" description="DUF2268 domain-containing protein" evidence="1">
    <location>
        <begin position="22"/>
        <end position="433"/>
    </location>
</feature>
<feature type="signal peptide" evidence="1">
    <location>
        <begin position="1"/>
        <end position="21"/>
    </location>
</feature>
<reference evidence="3 4" key="1">
    <citation type="submission" date="2018-08" db="EMBL/GenBank/DDBJ databases">
        <title>Mucilaginibacter sp. MYSH2.</title>
        <authorList>
            <person name="Seo T."/>
        </authorList>
    </citation>
    <scope>NUCLEOTIDE SEQUENCE [LARGE SCALE GENOMIC DNA]</scope>
    <source>
        <strain evidence="3 4">MYSH2</strain>
    </source>
</reference>
<dbReference type="EMBL" id="QWDC01000001">
    <property type="protein sequence ID" value="RFZ94161.1"/>
    <property type="molecule type" value="Genomic_DNA"/>
</dbReference>
<evidence type="ECO:0000256" key="1">
    <source>
        <dbReference type="SAM" id="SignalP"/>
    </source>
</evidence>
<evidence type="ECO:0000259" key="2">
    <source>
        <dbReference type="Pfam" id="PF10026"/>
    </source>
</evidence>
<name>A0A372NWD3_9SPHI</name>
<comment type="caution">
    <text evidence="3">The sequence shown here is derived from an EMBL/GenBank/DDBJ whole genome shotgun (WGS) entry which is preliminary data.</text>
</comment>